<dbReference type="EMBL" id="MHRJ01000020">
    <property type="protein sequence ID" value="OHA22765.1"/>
    <property type="molecule type" value="Genomic_DNA"/>
</dbReference>
<evidence type="ECO:0000256" key="3">
    <source>
        <dbReference type="ARBA" id="ARBA00022729"/>
    </source>
</evidence>
<evidence type="ECO:0000313" key="6">
    <source>
        <dbReference type="Proteomes" id="UP000176493"/>
    </source>
</evidence>
<dbReference type="AlphaFoldDB" id="A0A1G2MFS2"/>
<dbReference type="PIRSF" id="PIRSF002741">
    <property type="entry name" value="MppA"/>
    <property type="match status" value="1"/>
</dbReference>
<dbReference type="GO" id="GO:0043190">
    <property type="term" value="C:ATP-binding cassette (ABC) transporter complex"/>
    <property type="evidence" value="ECO:0007669"/>
    <property type="project" value="InterPro"/>
</dbReference>
<feature type="domain" description="Solute-binding protein family 5" evidence="4">
    <location>
        <begin position="108"/>
        <end position="467"/>
    </location>
</feature>
<dbReference type="GO" id="GO:0015833">
    <property type="term" value="P:peptide transport"/>
    <property type="evidence" value="ECO:0007669"/>
    <property type="project" value="TreeGrafter"/>
</dbReference>
<dbReference type="PANTHER" id="PTHR30290:SF9">
    <property type="entry name" value="OLIGOPEPTIDE-BINDING PROTEIN APPA"/>
    <property type="match status" value="1"/>
</dbReference>
<evidence type="ECO:0000256" key="2">
    <source>
        <dbReference type="ARBA" id="ARBA00022448"/>
    </source>
</evidence>
<dbReference type="Pfam" id="PF00496">
    <property type="entry name" value="SBP_bac_5"/>
    <property type="match status" value="1"/>
</dbReference>
<dbReference type="InterPro" id="IPR039424">
    <property type="entry name" value="SBP_5"/>
</dbReference>
<keyword evidence="3" id="KW-0732">Signal</keyword>
<dbReference type="SUPFAM" id="SSF53850">
    <property type="entry name" value="Periplasmic binding protein-like II"/>
    <property type="match status" value="1"/>
</dbReference>
<protein>
    <recommendedName>
        <fullName evidence="4">Solute-binding protein family 5 domain-containing protein</fullName>
    </recommendedName>
</protein>
<organism evidence="5 6">
    <name type="scientific">Candidatus Taylorbacteria bacterium RIFCSPHIGHO2_02_49_25</name>
    <dbReference type="NCBI Taxonomy" id="1802305"/>
    <lineage>
        <taxon>Bacteria</taxon>
        <taxon>Candidatus Tayloriibacteriota</taxon>
    </lineage>
</organism>
<gene>
    <name evidence="5" type="ORF">A2W52_02975</name>
</gene>
<dbReference type="InterPro" id="IPR000914">
    <property type="entry name" value="SBP_5_dom"/>
</dbReference>
<dbReference type="GO" id="GO:1904680">
    <property type="term" value="F:peptide transmembrane transporter activity"/>
    <property type="evidence" value="ECO:0007669"/>
    <property type="project" value="TreeGrafter"/>
</dbReference>
<keyword evidence="2" id="KW-0813">Transport</keyword>
<dbReference type="Gene3D" id="3.90.76.10">
    <property type="entry name" value="Dipeptide-binding Protein, Domain 1"/>
    <property type="match status" value="1"/>
</dbReference>
<comment type="caution">
    <text evidence="5">The sequence shown here is derived from an EMBL/GenBank/DDBJ whole genome shotgun (WGS) entry which is preliminary data.</text>
</comment>
<sequence length="588" mass="65672">MKKIIDLLKKRYTVPILREWERVLKNFSPAEKLLGAALAVLFAASAAALLYNVNELFLVEIPASGGELREGIIGSPRFINPLLSLSDADRDLAALIYSGLLKATPEGTLVPDLALRYEISADGLSYTFHLREDATFHDGAAVTADDVLFTLQKAQDPALKSPKRANWEGVTVEKINEREVRFTLRQPYSPFLENTTIGILPKHLWKDADAEQFQFSPINMAAVGSGPYRLAEVKRNGLGIPFYVALSSFKDYALGRPYINRIILRFYQNEKELLQGLASGEIESVNTITPKAAKNLEAGGYRIERAPLPRVFAVFLNQNSAALLAEKAVRKALELAVDREQIVESVLYGYAVPIHEPVPPTLLPRGEETATTTDARLAEANKLLGMAKWARNPATGIREKTKGKEVQKLSFSLATSDTEELLESAELLKGMWKNIGVEARVQIFGSGDLNQTIIRPRKFDALLFGEIIGRDLDLFAFWHSSQRNDPGLNIAMYTNAKVDKLLEEARSATETEKRVLAYTKAIDMITEEAAAIFLYSPEFIYVMPRNIKGFTLSRTSIPSERFLDVRRWYINTEKVWAFFAGNASSHNR</sequence>
<proteinExistence type="inferred from homology"/>
<dbReference type="Gene3D" id="3.10.105.10">
    <property type="entry name" value="Dipeptide-binding Protein, Domain 3"/>
    <property type="match status" value="1"/>
</dbReference>
<dbReference type="CDD" id="cd08513">
    <property type="entry name" value="PBP2_thermophilic_Hb8_like"/>
    <property type="match status" value="1"/>
</dbReference>
<dbReference type="Gene3D" id="3.40.190.10">
    <property type="entry name" value="Periplasmic binding protein-like II"/>
    <property type="match status" value="1"/>
</dbReference>
<name>A0A1G2MFS2_9BACT</name>
<accession>A0A1G2MFS2</accession>
<dbReference type="GO" id="GO:0042597">
    <property type="term" value="C:periplasmic space"/>
    <property type="evidence" value="ECO:0007669"/>
    <property type="project" value="UniProtKB-ARBA"/>
</dbReference>
<dbReference type="Proteomes" id="UP000176493">
    <property type="component" value="Unassembled WGS sequence"/>
</dbReference>
<evidence type="ECO:0000313" key="5">
    <source>
        <dbReference type="EMBL" id="OHA22765.1"/>
    </source>
</evidence>
<reference evidence="5 6" key="1">
    <citation type="journal article" date="2016" name="Nat. Commun.">
        <title>Thousands of microbial genomes shed light on interconnected biogeochemical processes in an aquifer system.</title>
        <authorList>
            <person name="Anantharaman K."/>
            <person name="Brown C.T."/>
            <person name="Hug L.A."/>
            <person name="Sharon I."/>
            <person name="Castelle C.J."/>
            <person name="Probst A.J."/>
            <person name="Thomas B.C."/>
            <person name="Singh A."/>
            <person name="Wilkins M.J."/>
            <person name="Karaoz U."/>
            <person name="Brodie E.L."/>
            <person name="Williams K.H."/>
            <person name="Hubbard S.S."/>
            <person name="Banfield J.F."/>
        </authorList>
    </citation>
    <scope>NUCLEOTIDE SEQUENCE [LARGE SCALE GENOMIC DNA]</scope>
</reference>
<comment type="similarity">
    <text evidence="1">Belongs to the bacterial solute-binding protein 5 family.</text>
</comment>
<evidence type="ECO:0000259" key="4">
    <source>
        <dbReference type="Pfam" id="PF00496"/>
    </source>
</evidence>
<dbReference type="PANTHER" id="PTHR30290">
    <property type="entry name" value="PERIPLASMIC BINDING COMPONENT OF ABC TRANSPORTER"/>
    <property type="match status" value="1"/>
</dbReference>
<evidence type="ECO:0000256" key="1">
    <source>
        <dbReference type="ARBA" id="ARBA00005695"/>
    </source>
</evidence>
<dbReference type="InterPro" id="IPR030678">
    <property type="entry name" value="Peptide/Ni-bd"/>
</dbReference>